<name>A0A7L2CKF0_CATFU</name>
<evidence type="ECO:0000256" key="1">
    <source>
        <dbReference type="SAM" id="Coils"/>
    </source>
</evidence>
<dbReference type="Pfam" id="PF01391">
    <property type="entry name" value="Collagen"/>
    <property type="match status" value="1"/>
</dbReference>
<evidence type="ECO:0000313" key="4">
    <source>
        <dbReference type="EMBL" id="NXQ37768.1"/>
    </source>
</evidence>
<accession>A0A7L2CKF0</accession>
<organism evidence="4 5">
    <name type="scientific">Catharus fuscescens</name>
    <name type="common">Veery</name>
    <name type="synonym">Turdus fuscescens</name>
    <dbReference type="NCBI Taxonomy" id="159581"/>
    <lineage>
        <taxon>Eukaryota</taxon>
        <taxon>Metazoa</taxon>
        <taxon>Chordata</taxon>
        <taxon>Craniata</taxon>
        <taxon>Vertebrata</taxon>
        <taxon>Euteleostomi</taxon>
        <taxon>Archelosauria</taxon>
        <taxon>Archosauria</taxon>
        <taxon>Dinosauria</taxon>
        <taxon>Saurischia</taxon>
        <taxon>Theropoda</taxon>
        <taxon>Coelurosauria</taxon>
        <taxon>Aves</taxon>
        <taxon>Neognathae</taxon>
        <taxon>Neoaves</taxon>
        <taxon>Telluraves</taxon>
        <taxon>Australaves</taxon>
        <taxon>Passeriformes</taxon>
        <taxon>Turdidae</taxon>
        <taxon>Catharus</taxon>
    </lineage>
</organism>
<proteinExistence type="predicted"/>
<keyword evidence="3" id="KW-1133">Transmembrane helix</keyword>
<comment type="caution">
    <text evidence="4">The sequence shown here is derived from an EMBL/GenBank/DDBJ whole genome shotgun (WGS) entry which is preliminary data.</text>
</comment>
<dbReference type="Proteomes" id="UP000519684">
    <property type="component" value="Unassembled WGS sequence"/>
</dbReference>
<keyword evidence="1" id="KW-0175">Coiled coil</keyword>
<gene>
    <name evidence="4" type="primary">Scara3</name>
    <name evidence="4" type="ORF">CATFUS_R11687</name>
</gene>
<dbReference type="EMBL" id="VWYD01000254">
    <property type="protein sequence ID" value="NXQ37768.1"/>
    <property type="molecule type" value="Genomic_DNA"/>
</dbReference>
<protein>
    <submittedName>
        <fullName evidence="4">SCAR3 protein</fullName>
    </submittedName>
</protein>
<reference evidence="4 5" key="1">
    <citation type="submission" date="2019-09" db="EMBL/GenBank/DDBJ databases">
        <title>Bird 10,000 Genomes (B10K) Project - Family phase.</title>
        <authorList>
            <person name="Zhang G."/>
        </authorList>
    </citation>
    <scope>NUCLEOTIDE SEQUENCE [LARGE SCALE GENOMIC DNA]</scope>
    <source>
        <strain evidence="4">B10K-DU-001-17</strain>
        <tissue evidence="4">Muscle</tissue>
    </source>
</reference>
<feature type="region of interest" description="Disordered" evidence="2">
    <location>
        <begin position="276"/>
        <end position="297"/>
    </location>
</feature>
<feature type="coiled-coil region" evidence="1">
    <location>
        <begin position="80"/>
        <end position="114"/>
    </location>
</feature>
<dbReference type="PANTHER" id="PTHR39082:SF1">
    <property type="entry name" value="SCAVENGER RECEPTOR CLASS A MEMBER 3"/>
    <property type="match status" value="1"/>
</dbReference>
<evidence type="ECO:0000256" key="3">
    <source>
        <dbReference type="SAM" id="Phobius"/>
    </source>
</evidence>
<feature type="transmembrane region" description="Helical" evidence="3">
    <location>
        <begin position="12"/>
        <end position="34"/>
    </location>
</feature>
<feature type="compositionally biased region" description="Gly residues" evidence="2">
    <location>
        <begin position="481"/>
        <end position="490"/>
    </location>
</feature>
<feature type="region of interest" description="Disordered" evidence="2">
    <location>
        <begin position="409"/>
        <end position="511"/>
    </location>
</feature>
<dbReference type="InterPro" id="IPR052376">
    <property type="entry name" value="Oxidative_Scav/Glycosyltrans"/>
</dbReference>
<keyword evidence="3" id="KW-0472">Membrane</keyword>
<dbReference type="PANTHER" id="PTHR39082">
    <property type="entry name" value="PHOSPHOLIPASE C-BETA-2-RELATED"/>
    <property type="match status" value="1"/>
</dbReference>
<feature type="compositionally biased region" description="Low complexity" evidence="2">
    <location>
        <begin position="470"/>
        <end position="480"/>
    </location>
</feature>
<keyword evidence="5" id="KW-1185">Reference proteome</keyword>
<sequence>RCVREERLGAAVRGLFGLAGTLLLAVSLLGALVFRKVNSISEEISSSQTLFERKLLSLQEDLQGLGERSSGNGSWACRDTAALGRELSELQRELEQIQEMLQAQEILLERTSQSHARLSSAGASISGGLRSCSASIGNVSRSLEPLREQAGGWQGVTARLQNSLRDLSRQRSEAEEAAERLNSSLEQNSQRLRALQGQADEGTLALHRLVTEWQNTTRIFGMLRSASSRSSELLRSLQAGLGSALREASRNSEGMQELALQLLGLQLQLDNISSQLDEQQEGAQDLRHRRGHARNRTEERLQELGSRLESLQLETRSILANVKATDGHVQGMLHFLEVVRSSWAREFRGQAEELRELKRSLGMLQEATEELRERSGMLGARLEFDVRNLSLVVEELRAVDARHGAMLRNGSQLRGAPGLPGPRGLKGDVGSRGAPGDPGQKGDLGNLGPPGSPGSPGSPGAAGPGGERGPPGSRGFPGPKGSKGGLGIPGPRGSKGDPGIPGAPGAAGRPG</sequence>
<feature type="coiled-coil region" evidence="1">
    <location>
        <begin position="157"/>
        <end position="198"/>
    </location>
</feature>
<feature type="compositionally biased region" description="Low complexity" evidence="2">
    <location>
        <begin position="491"/>
        <end position="511"/>
    </location>
</feature>
<dbReference type="InterPro" id="IPR008160">
    <property type="entry name" value="Collagen"/>
</dbReference>
<feature type="compositionally biased region" description="Gly residues" evidence="2">
    <location>
        <begin position="460"/>
        <end position="469"/>
    </location>
</feature>
<keyword evidence="3" id="KW-0812">Transmembrane</keyword>
<evidence type="ECO:0000313" key="5">
    <source>
        <dbReference type="Proteomes" id="UP000519684"/>
    </source>
</evidence>
<evidence type="ECO:0000256" key="2">
    <source>
        <dbReference type="SAM" id="MobiDB-lite"/>
    </source>
</evidence>
<dbReference type="AlphaFoldDB" id="A0A7L2CKF0"/>
<feature type="non-terminal residue" evidence="4">
    <location>
        <position position="511"/>
    </location>
</feature>
<feature type="non-terminal residue" evidence="4">
    <location>
        <position position="1"/>
    </location>
</feature>